<evidence type="ECO:0000313" key="2">
    <source>
        <dbReference type="EMBL" id="CAB4641972.1"/>
    </source>
</evidence>
<dbReference type="Pfam" id="PF00144">
    <property type="entry name" value="Beta-lactamase"/>
    <property type="match status" value="1"/>
</dbReference>
<accession>A0A6J6JY60</accession>
<dbReference type="PANTHER" id="PTHR43283">
    <property type="entry name" value="BETA-LACTAMASE-RELATED"/>
    <property type="match status" value="1"/>
</dbReference>
<sequence>MSTLDAAWSLADAWPVAASSIGVVHSGGIETHGDMQRRQRLASVSKPLSAYAVLVAIEEGSVHLDDAVGQTGCTVQHLLAHAGGYAFEGANPVGKPGVKRIYSNTGFDMLAQHVEHSTGIAFVEYLDDAVFAPLGMHNTALEGSCAKDVHSTAEDLLQFVHELRSPILIAHETYMSAVMPVFPELAGIVPGIGSFDPCPWGLGFEIRGQKTPHWTGTRNSSSTFGHFGGIGTFMWIDPVADVACVMIAEREFDEWGMQYWPVFNDEVLHCLGR</sequence>
<reference evidence="2" key="1">
    <citation type="submission" date="2020-05" db="EMBL/GenBank/DDBJ databases">
        <authorList>
            <person name="Chiriac C."/>
            <person name="Salcher M."/>
            <person name="Ghai R."/>
            <person name="Kavagutti S V."/>
        </authorList>
    </citation>
    <scope>NUCLEOTIDE SEQUENCE</scope>
</reference>
<evidence type="ECO:0000259" key="1">
    <source>
        <dbReference type="Pfam" id="PF00144"/>
    </source>
</evidence>
<dbReference type="AlphaFoldDB" id="A0A6J6JY60"/>
<dbReference type="InterPro" id="IPR012338">
    <property type="entry name" value="Beta-lactam/transpept-like"/>
</dbReference>
<dbReference type="SUPFAM" id="SSF56601">
    <property type="entry name" value="beta-lactamase/transpeptidase-like"/>
    <property type="match status" value="1"/>
</dbReference>
<protein>
    <submittedName>
        <fullName evidence="2">Unannotated protein</fullName>
    </submittedName>
</protein>
<dbReference type="EMBL" id="CAEZVQ010000168">
    <property type="protein sequence ID" value="CAB4641972.1"/>
    <property type="molecule type" value="Genomic_DNA"/>
</dbReference>
<organism evidence="2">
    <name type="scientific">freshwater metagenome</name>
    <dbReference type="NCBI Taxonomy" id="449393"/>
    <lineage>
        <taxon>unclassified sequences</taxon>
        <taxon>metagenomes</taxon>
        <taxon>ecological metagenomes</taxon>
    </lineage>
</organism>
<dbReference type="Gene3D" id="3.40.710.10">
    <property type="entry name" value="DD-peptidase/beta-lactamase superfamily"/>
    <property type="match status" value="1"/>
</dbReference>
<dbReference type="InterPro" id="IPR050789">
    <property type="entry name" value="Diverse_Enzym_Activities"/>
</dbReference>
<dbReference type="InterPro" id="IPR001466">
    <property type="entry name" value="Beta-lactam-related"/>
</dbReference>
<proteinExistence type="predicted"/>
<dbReference type="PANTHER" id="PTHR43283:SF15">
    <property type="entry name" value="CONSERVED PROTEIN"/>
    <property type="match status" value="1"/>
</dbReference>
<gene>
    <name evidence="2" type="ORF">UFOPK2086_01075</name>
</gene>
<name>A0A6J6JY60_9ZZZZ</name>
<feature type="domain" description="Beta-lactamase-related" evidence="1">
    <location>
        <begin position="36"/>
        <end position="255"/>
    </location>
</feature>